<dbReference type="AlphaFoldDB" id="A0A816VC84"/>
<gene>
    <name evidence="1" type="ORF">DARMORV10_A03P11690.1</name>
</gene>
<name>A0A816VC84_BRANA</name>
<evidence type="ECO:0000313" key="1">
    <source>
        <dbReference type="EMBL" id="CAF2121000.1"/>
    </source>
</evidence>
<organism evidence="1">
    <name type="scientific">Brassica napus</name>
    <name type="common">Rape</name>
    <dbReference type="NCBI Taxonomy" id="3708"/>
    <lineage>
        <taxon>Eukaryota</taxon>
        <taxon>Viridiplantae</taxon>
        <taxon>Streptophyta</taxon>
        <taxon>Embryophyta</taxon>
        <taxon>Tracheophyta</taxon>
        <taxon>Spermatophyta</taxon>
        <taxon>Magnoliopsida</taxon>
        <taxon>eudicotyledons</taxon>
        <taxon>Gunneridae</taxon>
        <taxon>Pentapetalae</taxon>
        <taxon>rosids</taxon>
        <taxon>malvids</taxon>
        <taxon>Brassicales</taxon>
        <taxon>Brassicaceae</taxon>
        <taxon>Brassiceae</taxon>
        <taxon>Brassica</taxon>
    </lineage>
</organism>
<dbReference type="Proteomes" id="UP001295469">
    <property type="component" value="Chromosome A03"/>
</dbReference>
<proteinExistence type="predicted"/>
<accession>A0A816VC84</accession>
<protein>
    <submittedName>
        <fullName evidence="1">(rape) hypothetical protein</fullName>
    </submittedName>
</protein>
<sequence>MVTKNSVEFDPYIERKAFDETQGGVKGLVDAKITEVPRIFHIPQGDQSWYSFERS</sequence>
<dbReference type="EMBL" id="HG994357">
    <property type="protein sequence ID" value="CAF2121000.1"/>
    <property type="molecule type" value="Genomic_DNA"/>
</dbReference>
<reference evidence="1" key="1">
    <citation type="submission" date="2021-01" db="EMBL/GenBank/DDBJ databases">
        <authorList>
            <consortium name="Genoscope - CEA"/>
            <person name="William W."/>
        </authorList>
    </citation>
    <scope>NUCLEOTIDE SEQUENCE</scope>
</reference>
<dbReference type="Gramene" id="CDX88704">
    <property type="protein sequence ID" value="CDX88704"/>
    <property type="gene ID" value="GSBRNA2T00148752001"/>
</dbReference>